<evidence type="ECO:0000313" key="9">
    <source>
        <dbReference type="EMBL" id="CAL4114900.1"/>
    </source>
</evidence>
<feature type="transmembrane region" description="Helical" evidence="8">
    <location>
        <begin position="156"/>
        <end position="173"/>
    </location>
</feature>
<evidence type="ECO:0008006" key="11">
    <source>
        <dbReference type="Google" id="ProtNLM"/>
    </source>
</evidence>
<evidence type="ECO:0000256" key="6">
    <source>
        <dbReference type="ARBA" id="ARBA00023136"/>
    </source>
</evidence>
<dbReference type="AlphaFoldDB" id="A0AAV2R642"/>
<evidence type="ECO:0000256" key="7">
    <source>
        <dbReference type="SAM" id="MobiDB-lite"/>
    </source>
</evidence>
<sequence>MFGSSTIISVGGNGGWLRRHLLSIKTISLVVLSVQTSTMVLLLRYSRTANTTPYLITTAVLLSEVIKFSLALGFLHIECGKILQRTLDRIYRDVLINVFETLKLSIPAFLYVVQNNLLFIALSNLDAATYQVTYQLKILTTAIFSWVILGKRLRILHWLSLCFLMLGVSLVQVDAPKGITSRLNILPAVDAALVDGDAAAVVEEVDAMPNPDLQGSHPHTEVSWLLGVMAVCVSCVSSGFSGVYFERLVKQGPQTSLVIRNIQLGIFSIVFAVLAVISDGTLIRSGGFFQGYTLSTWAVILIQAFGGLMVSVTMKYADNILKGFATSLSIVLSTMVSVLILGDAAPTLQFVLGASIVISSTVLYGLSPPSESSLSSGSENDSISSSSSSYKVFSNKVT</sequence>
<feature type="transmembrane region" description="Helical" evidence="8">
    <location>
        <begin position="222"/>
        <end position="245"/>
    </location>
</feature>
<feature type="transmembrane region" description="Helical" evidence="8">
    <location>
        <begin position="257"/>
        <end position="277"/>
    </location>
</feature>
<keyword evidence="3" id="KW-0762">Sugar transport</keyword>
<dbReference type="SUPFAM" id="SSF103481">
    <property type="entry name" value="Multidrug resistance efflux transporter EmrE"/>
    <property type="match status" value="1"/>
</dbReference>
<feature type="transmembrane region" description="Helical" evidence="8">
    <location>
        <begin position="324"/>
        <end position="342"/>
    </location>
</feature>
<dbReference type="InterPro" id="IPR007271">
    <property type="entry name" value="Nuc_sug_transpt"/>
</dbReference>
<keyword evidence="10" id="KW-1185">Reference proteome</keyword>
<protein>
    <recommendedName>
        <fullName evidence="11">UDP-N-acetylglucosamine transporter</fullName>
    </recommendedName>
</protein>
<evidence type="ECO:0000256" key="2">
    <source>
        <dbReference type="ARBA" id="ARBA00009976"/>
    </source>
</evidence>
<evidence type="ECO:0000256" key="1">
    <source>
        <dbReference type="ARBA" id="ARBA00004141"/>
    </source>
</evidence>
<dbReference type="EMBL" id="CAXKWB010015947">
    <property type="protein sequence ID" value="CAL4114900.1"/>
    <property type="molecule type" value="Genomic_DNA"/>
</dbReference>
<feature type="transmembrane region" description="Helical" evidence="8">
    <location>
        <begin position="94"/>
        <end position="112"/>
    </location>
</feature>
<evidence type="ECO:0000256" key="8">
    <source>
        <dbReference type="SAM" id="Phobius"/>
    </source>
</evidence>
<dbReference type="NCBIfam" id="TIGR00803">
    <property type="entry name" value="nst"/>
    <property type="match status" value="2"/>
</dbReference>
<accession>A0AAV2R642</accession>
<proteinExistence type="inferred from homology"/>
<comment type="similarity">
    <text evidence="2">Belongs to the nucleotide-sugar transporter family. SLC35A subfamily.</text>
</comment>
<feature type="transmembrane region" description="Helical" evidence="8">
    <location>
        <begin position="132"/>
        <end position="149"/>
    </location>
</feature>
<dbReference type="InterPro" id="IPR037185">
    <property type="entry name" value="EmrE-like"/>
</dbReference>
<dbReference type="Gene3D" id="1.10.3730.20">
    <property type="match status" value="1"/>
</dbReference>
<keyword evidence="4 8" id="KW-0812">Transmembrane</keyword>
<gene>
    <name evidence="9" type="ORF">MNOR_LOCUS20543</name>
</gene>
<dbReference type="PIRSF" id="PIRSF005799">
    <property type="entry name" value="UDP-gal_transpt"/>
    <property type="match status" value="1"/>
</dbReference>
<dbReference type="PANTHER" id="PTHR10231">
    <property type="entry name" value="NUCLEOTIDE-SUGAR TRANSMEMBRANE TRANSPORTER"/>
    <property type="match status" value="1"/>
</dbReference>
<keyword evidence="5 8" id="KW-1133">Transmembrane helix</keyword>
<feature type="transmembrane region" description="Helical" evidence="8">
    <location>
        <begin position="54"/>
        <end position="74"/>
    </location>
</feature>
<reference evidence="9 10" key="1">
    <citation type="submission" date="2024-05" db="EMBL/GenBank/DDBJ databases">
        <authorList>
            <person name="Wallberg A."/>
        </authorList>
    </citation>
    <scope>NUCLEOTIDE SEQUENCE [LARGE SCALE GENOMIC DNA]</scope>
</reference>
<feature type="compositionally biased region" description="Low complexity" evidence="7">
    <location>
        <begin position="371"/>
        <end position="389"/>
    </location>
</feature>
<evidence type="ECO:0000313" key="10">
    <source>
        <dbReference type="Proteomes" id="UP001497623"/>
    </source>
</evidence>
<feature type="transmembrane region" description="Helical" evidence="8">
    <location>
        <begin position="289"/>
        <end position="312"/>
    </location>
</feature>
<comment type="caution">
    <text evidence="9">The sequence shown here is derived from an EMBL/GenBank/DDBJ whole genome shotgun (WGS) entry which is preliminary data.</text>
</comment>
<evidence type="ECO:0000256" key="3">
    <source>
        <dbReference type="ARBA" id="ARBA00022597"/>
    </source>
</evidence>
<dbReference type="GO" id="GO:0015165">
    <property type="term" value="F:pyrimidine nucleotide-sugar transmembrane transporter activity"/>
    <property type="evidence" value="ECO:0007669"/>
    <property type="project" value="InterPro"/>
</dbReference>
<keyword evidence="6 8" id="KW-0472">Membrane</keyword>
<organism evidence="9 10">
    <name type="scientific">Meganyctiphanes norvegica</name>
    <name type="common">Northern krill</name>
    <name type="synonym">Thysanopoda norvegica</name>
    <dbReference type="NCBI Taxonomy" id="48144"/>
    <lineage>
        <taxon>Eukaryota</taxon>
        <taxon>Metazoa</taxon>
        <taxon>Ecdysozoa</taxon>
        <taxon>Arthropoda</taxon>
        <taxon>Crustacea</taxon>
        <taxon>Multicrustacea</taxon>
        <taxon>Malacostraca</taxon>
        <taxon>Eumalacostraca</taxon>
        <taxon>Eucarida</taxon>
        <taxon>Euphausiacea</taxon>
        <taxon>Euphausiidae</taxon>
        <taxon>Meganyctiphanes</taxon>
    </lineage>
</organism>
<comment type="subcellular location">
    <subcellularLocation>
        <location evidence="1">Membrane</location>
        <topology evidence="1">Multi-pass membrane protein</topology>
    </subcellularLocation>
</comment>
<feature type="non-terminal residue" evidence="9">
    <location>
        <position position="398"/>
    </location>
</feature>
<feature type="transmembrane region" description="Helical" evidence="8">
    <location>
        <begin position="21"/>
        <end position="42"/>
    </location>
</feature>
<feature type="region of interest" description="Disordered" evidence="7">
    <location>
        <begin position="371"/>
        <end position="398"/>
    </location>
</feature>
<dbReference type="Pfam" id="PF04142">
    <property type="entry name" value="Nuc_sug_transp"/>
    <property type="match status" value="1"/>
</dbReference>
<keyword evidence="3" id="KW-0813">Transport</keyword>
<evidence type="ECO:0000256" key="4">
    <source>
        <dbReference type="ARBA" id="ARBA00022692"/>
    </source>
</evidence>
<evidence type="ECO:0000256" key="5">
    <source>
        <dbReference type="ARBA" id="ARBA00022989"/>
    </source>
</evidence>
<dbReference type="Proteomes" id="UP001497623">
    <property type="component" value="Unassembled WGS sequence"/>
</dbReference>
<feature type="transmembrane region" description="Helical" evidence="8">
    <location>
        <begin position="348"/>
        <end position="366"/>
    </location>
</feature>
<name>A0AAV2R642_MEGNR</name>
<dbReference type="GO" id="GO:0000139">
    <property type="term" value="C:Golgi membrane"/>
    <property type="evidence" value="ECO:0007669"/>
    <property type="project" value="InterPro"/>
</dbReference>